<keyword evidence="2" id="KW-1185">Reference proteome</keyword>
<reference evidence="3" key="1">
    <citation type="submission" date="2025-08" db="UniProtKB">
        <authorList>
            <consortium name="RefSeq"/>
        </authorList>
    </citation>
    <scope>IDENTIFICATION</scope>
</reference>
<evidence type="ECO:0000256" key="1">
    <source>
        <dbReference type="SAM" id="Phobius"/>
    </source>
</evidence>
<feature type="transmembrane region" description="Helical" evidence="1">
    <location>
        <begin position="63"/>
        <end position="80"/>
    </location>
</feature>
<evidence type="ECO:0000313" key="2">
    <source>
        <dbReference type="Proteomes" id="UP000694843"/>
    </source>
</evidence>
<protein>
    <submittedName>
        <fullName evidence="3">Uncharacterized protein LOC108677459</fullName>
    </submittedName>
</protein>
<dbReference type="Proteomes" id="UP000694843">
    <property type="component" value="Unplaced"/>
</dbReference>
<sequence length="104" mass="11676">MNNFVRLFANNAAARDQQRKEYFNTLMCSTLYAAPFIVTGVLVAVNSSDANISLNSRMLLNDAIMLFGGISIMEIAYLCIQFHRKRNVPRDEATIELAEDPTSQ</sequence>
<proteinExistence type="predicted"/>
<dbReference type="RefSeq" id="XP_018021167.1">
    <property type="nucleotide sequence ID" value="XM_018165678.2"/>
</dbReference>
<dbReference type="AlphaFoldDB" id="A0A8B7P5F3"/>
<organism evidence="2 3">
    <name type="scientific">Hyalella azteca</name>
    <name type="common">Amphipod</name>
    <dbReference type="NCBI Taxonomy" id="294128"/>
    <lineage>
        <taxon>Eukaryota</taxon>
        <taxon>Metazoa</taxon>
        <taxon>Ecdysozoa</taxon>
        <taxon>Arthropoda</taxon>
        <taxon>Crustacea</taxon>
        <taxon>Multicrustacea</taxon>
        <taxon>Malacostraca</taxon>
        <taxon>Eumalacostraca</taxon>
        <taxon>Peracarida</taxon>
        <taxon>Amphipoda</taxon>
        <taxon>Senticaudata</taxon>
        <taxon>Talitrida</taxon>
        <taxon>Talitroidea</taxon>
        <taxon>Hyalellidae</taxon>
        <taxon>Hyalella</taxon>
    </lineage>
</organism>
<name>A0A8B7P5F3_HYAAZ</name>
<keyword evidence="1" id="KW-1133">Transmembrane helix</keyword>
<dbReference type="GeneID" id="108677459"/>
<keyword evidence="1" id="KW-0812">Transmembrane</keyword>
<gene>
    <name evidence="3" type="primary">LOC108677459</name>
</gene>
<evidence type="ECO:0000313" key="3">
    <source>
        <dbReference type="RefSeq" id="XP_018021167.1"/>
    </source>
</evidence>
<feature type="transmembrane region" description="Helical" evidence="1">
    <location>
        <begin position="21"/>
        <end position="43"/>
    </location>
</feature>
<dbReference type="KEGG" id="hazt:108677459"/>
<accession>A0A8B7P5F3</accession>
<keyword evidence="1" id="KW-0472">Membrane</keyword>